<dbReference type="RefSeq" id="WP_183853257.1">
    <property type="nucleotide sequence ID" value="NZ_JACHOO010000002.1"/>
</dbReference>
<dbReference type="Proteomes" id="UP000523821">
    <property type="component" value="Unassembled WGS sequence"/>
</dbReference>
<evidence type="ECO:0000259" key="7">
    <source>
        <dbReference type="PROSITE" id="PS50850"/>
    </source>
</evidence>
<evidence type="ECO:0000256" key="1">
    <source>
        <dbReference type="ARBA" id="ARBA00004651"/>
    </source>
</evidence>
<dbReference type="EMBL" id="JACHOO010000002">
    <property type="protein sequence ID" value="MBB5751994.1"/>
    <property type="molecule type" value="Genomic_DNA"/>
</dbReference>
<evidence type="ECO:0000256" key="3">
    <source>
        <dbReference type="ARBA" id="ARBA00022692"/>
    </source>
</evidence>
<dbReference type="CDD" id="cd17324">
    <property type="entry name" value="MFS_NepI_like"/>
    <property type="match status" value="1"/>
</dbReference>
<feature type="transmembrane region" description="Helical" evidence="6">
    <location>
        <begin position="358"/>
        <end position="378"/>
    </location>
</feature>
<keyword evidence="2" id="KW-1003">Cell membrane</keyword>
<dbReference type="GO" id="GO:0005886">
    <property type="term" value="C:plasma membrane"/>
    <property type="evidence" value="ECO:0007669"/>
    <property type="project" value="UniProtKB-SubCell"/>
</dbReference>
<evidence type="ECO:0000256" key="4">
    <source>
        <dbReference type="ARBA" id="ARBA00022989"/>
    </source>
</evidence>
<reference evidence="8 9" key="1">
    <citation type="submission" date="2020-08" db="EMBL/GenBank/DDBJ databases">
        <title>Genomic Encyclopedia of Type Strains, Phase IV (KMG-IV): sequencing the most valuable type-strain genomes for metagenomic binning, comparative biology and taxonomic classification.</title>
        <authorList>
            <person name="Goeker M."/>
        </authorList>
    </citation>
    <scope>NUCLEOTIDE SEQUENCE [LARGE SCALE GENOMIC DNA]</scope>
    <source>
        <strain evidence="8 9">DSM 16268</strain>
    </source>
</reference>
<name>A0A7W9FL24_9HYPH</name>
<feature type="transmembrane region" description="Helical" evidence="6">
    <location>
        <begin position="331"/>
        <end position="352"/>
    </location>
</feature>
<dbReference type="PANTHER" id="PTHR43124:SF8">
    <property type="entry name" value="INNER MEMBRANE TRANSPORT PROTEIN YDHP"/>
    <property type="match status" value="1"/>
</dbReference>
<evidence type="ECO:0000256" key="6">
    <source>
        <dbReference type="SAM" id="Phobius"/>
    </source>
</evidence>
<dbReference type="PROSITE" id="PS50850">
    <property type="entry name" value="MFS"/>
    <property type="match status" value="1"/>
</dbReference>
<dbReference type="InterPro" id="IPR036259">
    <property type="entry name" value="MFS_trans_sf"/>
</dbReference>
<evidence type="ECO:0000313" key="9">
    <source>
        <dbReference type="Proteomes" id="UP000523821"/>
    </source>
</evidence>
<keyword evidence="5 6" id="KW-0472">Membrane</keyword>
<accession>A0A7W9FL24</accession>
<comment type="subcellular location">
    <subcellularLocation>
        <location evidence="1">Cell membrane</location>
        <topology evidence="1">Multi-pass membrane protein</topology>
    </subcellularLocation>
</comment>
<gene>
    <name evidence="8" type="ORF">GGQ63_001046</name>
</gene>
<feature type="transmembrane region" description="Helical" evidence="6">
    <location>
        <begin position="292"/>
        <end position="310"/>
    </location>
</feature>
<dbReference type="PANTHER" id="PTHR43124">
    <property type="entry name" value="PURINE EFFLUX PUMP PBUE"/>
    <property type="match status" value="1"/>
</dbReference>
<proteinExistence type="predicted"/>
<dbReference type="Pfam" id="PF07690">
    <property type="entry name" value="MFS_1"/>
    <property type="match status" value="1"/>
</dbReference>
<feature type="transmembrane region" description="Helical" evidence="6">
    <location>
        <begin position="237"/>
        <end position="256"/>
    </location>
</feature>
<sequence length="390" mass="38989">MPLPLVALAVASFCIGTTEFVIMGLLPEVAADLGVSIPAAGLLITGYALGVVVGAPVIALATAHLPRKSVLIGLAALFVVGNLLCAVAPNYGLLMAARVVTAFGHGAFFGIGAVVAASLVPREKRAQAMAVVFGGLTLANILGVPGGTALGQAFGWRATFLAVVLIGLAAVAAIAAFVPKGVGGPPSGGIAGEVRVLRRLQVWLAMGISALASASLFTTFTYIAPILREVTGLPASSVTWVLVLFGVGMTLGNIIGGKLADWRLMPTISGALIGLIALQLVFLVSSAAAGPAVATVLVWGVLVFVMVPPLQMRVVETASDAPNLASTLNQGAFNVGNAAGAWIGGGALALGLPYAELPIVGALLSTFALALAGTSVALERRALPPATAKG</sequence>
<feature type="transmembrane region" description="Helical" evidence="6">
    <location>
        <begin position="70"/>
        <end position="89"/>
    </location>
</feature>
<dbReference type="SUPFAM" id="SSF103473">
    <property type="entry name" value="MFS general substrate transporter"/>
    <property type="match status" value="1"/>
</dbReference>
<keyword evidence="9" id="KW-1185">Reference proteome</keyword>
<keyword evidence="3 6" id="KW-0812">Transmembrane</keyword>
<dbReference type="InterPro" id="IPR050189">
    <property type="entry name" value="MFS_Efflux_Transporters"/>
</dbReference>
<feature type="transmembrane region" description="Helical" evidence="6">
    <location>
        <begin position="131"/>
        <end position="154"/>
    </location>
</feature>
<protein>
    <submittedName>
        <fullName evidence="8">DHA1 family inner membrane transport protein</fullName>
    </submittedName>
</protein>
<dbReference type="InterPro" id="IPR011701">
    <property type="entry name" value="MFS"/>
</dbReference>
<dbReference type="AlphaFoldDB" id="A0A7W9FL24"/>
<feature type="transmembrane region" description="Helical" evidence="6">
    <location>
        <begin position="160"/>
        <end position="179"/>
    </location>
</feature>
<keyword evidence="4 6" id="KW-1133">Transmembrane helix</keyword>
<dbReference type="InterPro" id="IPR020846">
    <property type="entry name" value="MFS_dom"/>
</dbReference>
<feature type="transmembrane region" description="Helical" evidence="6">
    <location>
        <begin position="200"/>
        <end position="225"/>
    </location>
</feature>
<evidence type="ECO:0000313" key="8">
    <source>
        <dbReference type="EMBL" id="MBB5751994.1"/>
    </source>
</evidence>
<feature type="domain" description="Major facilitator superfamily (MFS) profile" evidence="7">
    <location>
        <begin position="4"/>
        <end position="390"/>
    </location>
</feature>
<feature type="transmembrane region" description="Helical" evidence="6">
    <location>
        <begin position="268"/>
        <end position="286"/>
    </location>
</feature>
<dbReference type="GO" id="GO:0022857">
    <property type="term" value="F:transmembrane transporter activity"/>
    <property type="evidence" value="ECO:0007669"/>
    <property type="project" value="InterPro"/>
</dbReference>
<evidence type="ECO:0000256" key="2">
    <source>
        <dbReference type="ARBA" id="ARBA00022475"/>
    </source>
</evidence>
<evidence type="ECO:0000256" key="5">
    <source>
        <dbReference type="ARBA" id="ARBA00023136"/>
    </source>
</evidence>
<dbReference type="Gene3D" id="1.20.1250.20">
    <property type="entry name" value="MFS general substrate transporter like domains"/>
    <property type="match status" value="2"/>
</dbReference>
<feature type="transmembrane region" description="Helical" evidence="6">
    <location>
        <begin position="95"/>
        <end position="119"/>
    </location>
</feature>
<feature type="transmembrane region" description="Helical" evidence="6">
    <location>
        <begin position="40"/>
        <end position="63"/>
    </location>
</feature>
<comment type="caution">
    <text evidence="8">The sequence shown here is derived from an EMBL/GenBank/DDBJ whole genome shotgun (WGS) entry which is preliminary data.</text>
</comment>
<organism evidence="8 9">
    <name type="scientific">Prosthecomicrobium pneumaticum</name>
    <dbReference type="NCBI Taxonomy" id="81895"/>
    <lineage>
        <taxon>Bacteria</taxon>
        <taxon>Pseudomonadati</taxon>
        <taxon>Pseudomonadota</taxon>
        <taxon>Alphaproteobacteria</taxon>
        <taxon>Hyphomicrobiales</taxon>
        <taxon>Kaistiaceae</taxon>
        <taxon>Prosthecomicrobium</taxon>
    </lineage>
</organism>